<name>A0A151X6J7_9HYME</name>
<evidence type="ECO:0000313" key="2">
    <source>
        <dbReference type="Proteomes" id="UP000075809"/>
    </source>
</evidence>
<dbReference type="Proteomes" id="UP000075809">
    <property type="component" value="Unassembled WGS sequence"/>
</dbReference>
<dbReference type="EMBL" id="KQ982480">
    <property type="protein sequence ID" value="KYQ56023.1"/>
    <property type="molecule type" value="Genomic_DNA"/>
</dbReference>
<organism evidence="1 2">
    <name type="scientific">Mycetomoellerius zeteki</name>
    <dbReference type="NCBI Taxonomy" id="64791"/>
    <lineage>
        <taxon>Eukaryota</taxon>
        <taxon>Metazoa</taxon>
        <taxon>Ecdysozoa</taxon>
        <taxon>Arthropoda</taxon>
        <taxon>Hexapoda</taxon>
        <taxon>Insecta</taxon>
        <taxon>Pterygota</taxon>
        <taxon>Neoptera</taxon>
        <taxon>Endopterygota</taxon>
        <taxon>Hymenoptera</taxon>
        <taxon>Apocrita</taxon>
        <taxon>Aculeata</taxon>
        <taxon>Formicoidea</taxon>
        <taxon>Formicidae</taxon>
        <taxon>Myrmicinae</taxon>
        <taxon>Mycetomoellerius</taxon>
    </lineage>
</organism>
<sequence>MSDGTMVSGERCLEHLLEASFTGFRRDVDSRIHIARFPRGYDVAEILVTLEIEFVVCRAVVCHPQATTPGVVLERLRVSAPGVYIAAAQVTRMPPGVAVGKCIRYAKKCDALTSMSYTEYRASRDHGLY</sequence>
<proteinExistence type="predicted"/>
<keyword evidence="2" id="KW-1185">Reference proteome</keyword>
<evidence type="ECO:0000313" key="1">
    <source>
        <dbReference type="EMBL" id="KYQ56023.1"/>
    </source>
</evidence>
<dbReference type="AlphaFoldDB" id="A0A151X6J7"/>
<protein>
    <submittedName>
        <fullName evidence="1">Uncharacterized protein</fullName>
    </submittedName>
</protein>
<gene>
    <name evidence="1" type="ORF">ALC60_05089</name>
</gene>
<accession>A0A151X6J7</accession>
<reference evidence="1 2" key="1">
    <citation type="submission" date="2015-09" db="EMBL/GenBank/DDBJ databases">
        <title>Trachymyrmex zeteki WGS genome.</title>
        <authorList>
            <person name="Nygaard S."/>
            <person name="Hu H."/>
            <person name="Boomsma J."/>
            <person name="Zhang G."/>
        </authorList>
    </citation>
    <scope>NUCLEOTIDE SEQUENCE [LARGE SCALE GENOMIC DNA]</scope>
    <source>
        <strain evidence="1">Tzet28-1</strain>
        <tissue evidence="1">Whole body</tissue>
    </source>
</reference>